<keyword evidence="3" id="KW-0813">Transport</keyword>
<dbReference type="PANTHER" id="PTHR23514">
    <property type="entry name" value="BYPASS OF STOP CODON PROTEIN 6"/>
    <property type="match status" value="1"/>
</dbReference>
<dbReference type="SUPFAM" id="SSF103473">
    <property type="entry name" value="MFS general substrate transporter"/>
    <property type="match status" value="1"/>
</dbReference>
<sequence length="405" mass="42525">MQPTERKAPQLSPDRATIIRTLAPAYFYFLVAGTVTVMLGPLLPQLMEHWHIQDAQAGTLFTADFVGQLCGAWIAARNLRASLVYGSILSAAGCLALLSLGFGAAHIALFCIGLGLGTGLTAGNILAGTTLPSARARLLVILNVAWGLGAIACPLLIYLTAGGGMRRFFFAITALLLTASLLSFAIPRATPSNDAPRQSELAGRRPAPTKSPWPLPLLPLLAYGAAMFFYVGVENSLGGWLPSYALRSSASLQASTIAIYFWVAELVGRLIVAALMTVLSERILYRLCLALLLVTEGLLCSIAHPSSVSVITLTIFGGFTLAPVFPLLVSFMLARTGNHKRLGPLFASASLGGAVLPWLTGLCSTYLHGLRAGLVVPAAGAALLLLLSGITTAKNLPASSDRLMS</sequence>
<dbReference type="AlphaFoldDB" id="A0AAU7ZWF1"/>
<reference evidence="8" key="2">
    <citation type="journal article" date="2024" name="Environ. Microbiol.">
        <title>Genome analysis and description of Tunturibacter gen. nov. expands the diversity of Terriglobia in tundra soils.</title>
        <authorList>
            <person name="Messyasz A."/>
            <person name="Mannisto M.K."/>
            <person name="Kerkhof L.J."/>
            <person name="Haggblom M.M."/>
        </authorList>
    </citation>
    <scope>NUCLEOTIDE SEQUENCE</scope>
    <source>
        <strain evidence="8">X5P6</strain>
    </source>
</reference>
<dbReference type="InterPro" id="IPR051788">
    <property type="entry name" value="MFS_Transporter"/>
</dbReference>
<feature type="transmembrane region" description="Helical" evidence="7">
    <location>
        <begin position="167"/>
        <end position="187"/>
    </location>
</feature>
<dbReference type="InterPro" id="IPR036259">
    <property type="entry name" value="MFS_trans_sf"/>
</dbReference>
<evidence type="ECO:0000256" key="7">
    <source>
        <dbReference type="SAM" id="Phobius"/>
    </source>
</evidence>
<feature type="transmembrane region" description="Helical" evidence="7">
    <location>
        <begin position="55"/>
        <end position="76"/>
    </location>
</feature>
<dbReference type="GO" id="GO:0022857">
    <property type="term" value="F:transmembrane transporter activity"/>
    <property type="evidence" value="ECO:0007669"/>
    <property type="project" value="InterPro"/>
</dbReference>
<feature type="transmembrane region" description="Helical" evidence="7">
    <location>
        <begin position="374"/>
        <end position="393"/>
    </location>
</feature>
<feature type="transmembrane region" description="Helical" evidence="7">
    <location>
        <begin position="83"/>
        <end position="101"/>
    </location>
</feature>
<evidence type="ECO:0000256" key="1">
    <source>
        <dbReference type="ARBA" id="ARBA00004127"/>
    </source>
</evidence>
<feature type="transmembrane region" description="Helical" evidence="7">
    <location>
        <begin position="345"/>
        <end position="368"/>
    </location>
</feature>
<dbReference type="KEGG" id="tpsc:RBB77_10620"/>
<feature type="transmembrane region" description="Helical" evidence="7">
    <location>
        <begin position="310"/>
        <end position="333"/>
    </location>
</feature>
<reference evidence="8" key="1">
    <citation type="submission" date="2023-08" db="EMBL/GenBank/DDBJ databases">
        <authorList>
            <person name="Messyasz A."/>
            <person name="Mannisto M.K."/>
            <person name="Kerkhof L.J."/>
            <person name="Haggblom M."/>
        </authorList>
    </citation>
    <scope>NUCLEOTIDE SEQUENCE</scope>
    <source>
        <strain evidence="8">X5P6</strain>
    </source>
</reference>
<evidence type="ECO:0000256" key="3">
    <source>
        <dbReference type="ARBA" id="ARBA00022448"/>
    </source>
</evidence>
<protein>
    <submittedName>
        <fullName evidence="8">MFS transporter</fullName>
    </submittedName>
</protein>
<evidence type="ECO:0000256" key="5">
    <source>
        <dbReference type="ARBA" id="ARBA00022989"/>
    </source>
</evidence>
<feature type="transmembrane region" description="Helical" evidence="7">
    <location>
        <begin position="21"/>
        <end position="43"/>
    </location>
</feature>
<dbReference type="RefSeq" id="WP_353067259.1">
    <property type="nucleotide sequence ID" value="NZ_CP132942.1"/>
</dbReference>
<dbReference type="Gene3D" id="1.20.1250.20">
    <property type="entry name" value="MFS general substrate transporter like domains"/>
    <property type="match status" value="2"/>
</dbReference>
<evidence type="ECO:0000313" key="8">
    <source>
        <dbReference type="EMBL" id="XCB35323.1"/>
    </source>
</evidence>
<feature type="transmembrane region" description="Helical" evidence="7">
    <location>
        <begin position="252"/>
        <end position="272"/>
    </location>
</feature>
<organism evidence="8">
    <name type="scientific">Tunturiibacter psychrotolerans</name>
    <dbReference type="NCBI Taxonomy" id="3069686"/>
    <lineage>
        <taxon>Bacteria</taxon>
        <taxon>Pseudomonadati</taxon>
        <taxon>Acidobacteriota</taxon>
        <taxon>Terriglobia</taxon>
        <taxon>Terriglobales</taxon>
        <taxon>Acidobacteriaceae</taxon>
        <taxon>Tunturiibacter</taxon>
    </lineage>
</organism>
<dbReference type="GO" id="GO:0012505">
    <property type="term" value="C:endomembrane system"/>
    <property type="evidence" value="ECO:0007669"/>
    <property type="project" value="UniProtKB-SubCell"/>
</dbReference>
<evidence type="ECO:0000256" key="2">
    <source>
        <dbReference type="ARBA" id="ARBA00008335"/>
    </source>
</evidence>
<keyword evidence="5 7" id="KW-1133">Transmembrane helix</keyword>
<gene>
    <name evidence="8" type="ORF">RBB77_10620</name>
</gene>
<comment type="similarity">
    <text evidence="2">Belongs to the major facilitator superfamily.</text>
</comment>
<evidence type="ECO:0000256" key="6">
    <source>
        <dbReference type="ARBA" id="ARBA00023136"/>
    </source>
</evidence>
<keyword evidence="6 7" id="KW-0472">Membrane</keyword>
<dbReference type="PANTHER" id="PTHR23514:SF3">
    <property type="entry name" value="BYPASS OF STOP CODON PROTEIN 6"/>
    <property type="match status" value="1"/>
</dbReference>
<comment type="subcellular location">
    <subcellularLocation>
        <location evidence="1">Endomembrane system</location>
        <topology evidence="1">Multi-pass membrane protein</topology>
    </subcellularLocation>
</comment>
<proteinExistence type="inferred from homology"/>
<feature type="transmembrane region" description="Helical" evidence="7">
    <location>
        <begin position="138"/>
        <end position="161"/>
    </location>
</feature>
<dbReference type="Pfam" id="PF07690">
    <property type="entry name" value="MFS_1"/>
    <property type="match status" value="1"/>
</dbReference>
<dbReference type="InterPro" id="IPR011701">
    <property type="entry name" value="MFS"/>
</dbReference>
<dbReference type="GO" id="GO:0016020">
    <property type="term" value="C:membrane"/>
    <property type="evidence" value="ECO:0007669"/>
    <property type="project" value="TreeGrafter"/>
</dbReference>
<accession>A0AAU7ZWF1</accession>
<name>A0AAU7ZWF1_9BACT</name>
<keyword evidence="4 7" id="KW-0812">Transmembrane</keyword>
<feature type="transmembrane region" description="Helical" evidence="7">
    <location>
        <begin position="107"/>
        <end position="126"/>
    </location>
</feature>
<feature type="transmembrane region" description="Helical" evidence="7">
    <location>
        <begin position="284"/>
        <end position="304"/>
    </location>
</feature>
<feature type="transmembrane region" description="Helical" evidence="7">
    <location>
        <begin position="213"/>
        <end position="232"/>
    </location>
</feature>
<dbReference type="EMBL" id="CP132942">
    <property type="protein sequence ID" value="XCB35323.1"/>
    <property type="molecule type" value="Genomic_DNA"/>
</dbReference>
<evidence type="ECO:0000256" key="4">
    <source>
        <dbReference type="ARBA" id="ARBA00022692"/>
    </source>
</evidence>